<name>A0A4S4L7J9_9AGAM</name>
<gene>
    <name evidence="2" type="ORF">EW145_g3837</name>
</gene>
<dbReference type="InterPro" id="IPR000073">
    <property type="entry name" value="AB_hydrolase_1"/>
</dbReference>
<comment type="caution">
    <text evidence="2">The sequence shown here is derived from an EMBL/GenBank/DDBJ whole genome shotgun (WGS) entry which is preliminary data.</text>
</comment>
<feature type="domain" description="AB hydrolase-1" evidence="1">
    <location>
        <begin position="35"/>
        <end position="264"/>
    </location>
</feature>
<dbReference type="SUPFAM" id="SSF53474">
    <property type="entry name" value="alpha/beta-Hydrolases"/>
    <property type="match status" value="1"/>
</dbReference>
<dbReference type="AlphaFoldDB" id="A0A4S4L7J9"/>
<organism evidence="2 3">
    <name type="scientific">Phellinidium pouzarii</name>
    <dbReference type="NCBI Taxonomy" id="167371"/>
    <lineage>
        <taxon>Eukaryota</taxon>
        <taxon>Fungi</taxon>
        <taxon>Dikarya</taxon>
        <taxon>Basidiomycota</taxon>
        <taxon>Agaricomycotina</taxon>
        <taxon>Agaricomycetes</taxon>
        <taxon>Hymenochaetales</taxon>
        <taxon>Hymenochaetaceae</taxon>
        <taxon>Phellinidium</taxon>
    </lineage>
</organism>
<dbReference type="Pfam" id="PF00561">
    <property type="entry name" value="Abhydrolase_1"/>
    <property type="match status" value="1"/>
</dbReference>
<reference evidence="2 3" key="1">
    <citation type="submission" date="2019-02" db="EMBL/GenBank/DDBJ databases">
        <title>Genome sequencing of the rare red list fungi Phellinidium pouzarii.</title>
        <authorList>
            <person name="Buettner E."/>
            <person name="Kellner H."/>
        </authorList>
    </citation>
    <scope>NUCLEOTIDE SEQUENCE [LARGE SCALE GENOMIC DNA]</scope>
    <source>
        <strain evidence="2 3">DSM 108285</strain>
    </source>
</reference>
<dbReference type="Proteomes" id="UP000308199">
    <property type="component" value="Unassembled WGS sequence"/>
</dbReference>
<proteinExistence type="predicted"/>
<evidence type="ECO:0000313" key="3">
    <source>
        <dbReference type="Proteomes" id="UP000308199"/>
    </source>
</evidence>
<keyword evidence="3" id="KW-1185">Reference proteome</keyword>
<sequence length="492" mass="55544">MPYIDFVSKDDRISLWYVTNTRHGGTGDFELAKPVVVMLHPLFLDSTWLATQFEDPRLYTRFNLIAFDMRSAGRSTARPSGAHDTWVDAADLAFAIQALGLPSAHFFAVENISVNAALRIAALFPELCSSLTLINVPPPTELEWVFEMYGELLNMWCHPQDLDEFDHALLELTNCLLGKVLPLDSTPELQDELVAFWSLTYPPWRRSRVYEVMHCVLNRTPLSDRVLACVTQPTLIIQSDKTDINPIKYAERLSKQLVNVEGKARVHVIKGSPEYVTLVPTCASIVNRVFAEFLSRQTNLYIPVTLQMISPTERRERAQEALEKLADLMEDPSIAERDPASALSFSCVTPEVLQSQSDVLSRQALNEREAFSPLGMDGRPCRRFSERYNDHWFQAEKEDAPHSYQLNKEEKLKALENLVTRTEYLSTSAKDANGEYLSAQEPVSSEVARTGRLRRSTISKHVVEKATIGGAGFAPTTVIANTIHMTKMFNYK</sequence>
<dbReference type="InterPro" id="IPR029058">
    <property type="entry name" value="AB_hydrolase_fold"/>
</dbReference>
<evidence type="ECO:0000259" key="1">
    <source>
        <dbReference type="Pfam" id="PF00561"/>
    </source>
</evidence>
<accession>A0A4S4L7J9</accession>
<evidence type="ECO:0000313" key="2">
    <source>
        <dbReference type="EMBL" id="THH06798.1"/>
    </source>
</evidence>
<dbReference type="EMBL" id="SGPK01000175">
    <property type="protein sequence ID" value="THH06798.1"/>
    <property type="molecule type" value="Genomic_DNA"/>
</dbReference>
<dbReference type="OrthoDB" id="19657at2759"/>
<protein>
    <recommendedName>
        <fullName evidence="1">AB hydrolase-1 domain-containing protein</fullName>
    </recommendedName>
</protein>
<dbReference type="Gene3D" id="3.40.50.1820">
    <property type="entry name" value="alpha/beta hydrolase"/>
    <property type="match status" value="1"/>
</dbReference>